<dbReference type="Pfam" id="PF07007">
    <property type="entry name" value="LprI"/>
    <property type="match status" value="2"/>
</dbReference>
<feature type="chain" id="PRO_5046199238" evidence="1">
    <location>
        <begin position="31"/>
        <end position="236"/>
    </location>
</feature>
<gene>
    <name evidence="3" type="ORF">NDI38_02945</name>
</gene>
<dbReference type="InterPro" id="IPR009739">
    <property type="entry name" value="LprI-like_N"/>
</dbReference>
<keyword evidence="4" id="KW-1185">Reference proteome</keyword>
<dbReference type="Gene3D" id="1.20.1270.180">
    <property type="match status" value="2"/>
</dbReference>
<dbReference type="PANTHER" id="PTHR39176">
    <property type="entry name" value="PERIPLASMIC PROTEIN-RELATED"/>
    <property type="match status" value="1"/>
</dbReference>
<name>A0ABV0KDS7_9CYAN</name>
<dbReference type="Proteomes" id="UP001476950">
    <property type="component" value="Unassembled WGS sequence"/>
</dbReference>
<keyword evidence="1" id="KW-0732">Signal</keyword>
<sequence>MSTSINRFGLYTALAGLASVIVLSQATQLAANTLLSAPWQSLFEGESLIAQQPDCNNPPTQTVMNLCTDLRYEAADRALNRAYQALMPNLSAMRRQKLTDAQLRWIKFRDMECTFVGSLVEGGSMQPMIVSGCKGHVTQQRTTDLKAYLSGRQRTSGVSYKIADRQLNQLYQKLRQGLEPDRKRKLATAQFAWIAFRDSACGFEASGGGNAARNQCLTRLTNQRNQQLQTYLTVDR</sequence>
<organism evidence="3 4">
    <name type="scientific">Stenomitos frigidus AS-A4</name>
    <dbReference type="NCBI Taxonomy" id="2933935"/>
    <lineage>
        <taxon>Bacteria</taxon>
        <taxon>Bacillati</taxon>
        <taxon>Cyanobacteriota</taxon>
        <taxon>Cyanophyceae</taxon>
        <taxon>Leptolyngbyales</taxon>
        <taxon>Leptolyngbyaceae</taxon>
        <taxon>Stenomitos</taxon>
    </lineage>
</organism>
<feature type="signal peptide" evidence="1">
    <location>
        <begin position="1"/>
        <end position="30"/>
    </location>
</feature>
<proteinExistence type="predicted"/>
<comment type="caution">
    <text evidence="3">The sequence shown here is derived from an EMBL/GenBank/DDBJ whole genome shotgun (WGS) entry which is preliminary data.</text>
</comment>
<feature type="domain" description="Lysozyme inhibitor LprI-like N-terminal" evidence="2">
    <location>
        <begin position="55"/>
        <end position="145"/>
    </location>
</feature>
<reference evidence="3 4" key="1">
    <citation type="submission" date="2022-04" db="EMBL/GenBank/DDBJ databases">
        <title>Positive selection, recombination, and allopatry shape intraspecific diversity of widespread and dominant cyanobacteria.</title>
        <authorList>
            <person name="Wei J."/>
            <person name="Shu W."/>
            <person name="Hu C."/>
        </authorList>
    </citation>
    <scope>NUCLEOTIDE SEQUENCE [LARGE SCALE GENOMIC DNA]</scope>
    <source>
        <strain evidence="3 4">AS-A4</strain>
    </source>
</reference>
<dbReference type="PANTHER" id="PTHR39176:SF1">
    <property type="entry name" value="PERIPLASMIC PROTEIN"/>
    <property type="match status" value="1"/>
</dbReference>
<feature type="domain" description="Lysozyme inhibitor LprI-like N-terminal" evidence="2">
    <location>
        <begin position="158"/>
        <end position="228"/>
    </location>
</feature>
<dbReference type="EMBL" id="JAMPLM010000002">
    <property type="protein sequence ID" value="MEP1057378.1"/>
    <property type="molecule type" value="Genomic_DNA"/>
</dbReference>
<evidence type="ECO:0000256" key="1">
    <source>
        <dbReference type="SAM" id="SignalP"/>
    </source>
</evidence>
<evidence type="ECO:0000313" key="4">
    <source>
        <dbReference type="Proteomes" id="UP001476950"/>
    </source>
</evidence>
<protein>
    <submittedName>
        <fullName evidence="3">Lysozyme inhibitor LprI family protein</fullName>
    </submittedName>
</protein>
<accession>A0ABV0KDS7</accession>
<evidence type="ECO:0000313" key="3">
    <source>
        <dbReference type="EMBL" id="MEP1057378.1"/>
    </source>
</evidence>
<dbReference type="RefSeq" id="WP_190450343.1">
    <property type="nucleotide sequence ID" value="NZ_JAMPLM010000002.1"/>
</dbReference>
<evidence type="ECO:0000259" key="2">
    <source>
        <dbReference type="Pfam" id="PF07007"/>
    </source>
</evidence>